<organism evidence="1 2">
    <name type="scientific">Tetrabaena socialis</name>
    <dbReference type="NCBI Taxonomy" id="47790"/>
    <lineage>
        <taxon>Eukaryota</taxon>
        <taxon>Viridiplantae</taxon>
        <taxon>Chlorophyta</taxon>
        <taxon>core chlorophytes</taxon>
        <taxon>Chlorophyceae</taxon>
        <taxon>CS clade</taxon>
        <taxon>Chlamydomonadales</taxon>
        <taxon>Tetrabaenaceae</taxon>
        <taxon>Tetrabaena</taxon>
    </lineage>
</organism>
<dbReference type="Proteomes" id="UP000236333">
    <property type="component" value="Unassembled WGS sequence"/>
</dbReference>
<protein>
    <submittedName>
        <fullName evidence="1">Uncharacterized protein</fullName>
    </submittedName>
</protein>
<keyword evidence="2" id="KW-1185">Reference proteome</keyword>
<dbReference type="EMBL" id="PGGS01000872">
    <property type="protein sequence ID" value="PNH01515.1"/>
    <property type="molecule type" value="Genomic_DNA"/>
</dbReference>
<gene>
    <name evidence="1" type="ORF">TSOC_012606</name>
</gene>
<evidence type="ECO:0000313" key="1">
    <source>
        <dbReference type="EMBL" id="PNH01515.1"/>
    </source>
</evidence>
<dbReference type="OrthoDB" id="4772757at2759"/>
<dbReference type="AlphaFoldDB" id="A0A2J7ZML9"/>
<feature type="non-terminal residue" evidence="1">
    <location>
        <position position="68"/>
    </location>
</feature>
<comment type="caution">
    <text evidence="1">The sequence shown here is derived from an EMBL/GenBank/DDBJ whole genome shotgun (WGS) entry which is preliminary data.</text>
</comment>
<reference evidence="1 2" key="1">
    <citation type="journal article" date="2017" name="Mol. Biol. Evol.">
        <title>The 4-celled Tetrabaena socialis nuclear genome reveals the essential components for genetic control of cell number at the origin of multicellularity in the volvocine lineage.</title>
        <authorList>
            <person name="Featherston J."/>
            <person name="Arakaki Y."/>
            <person name="Hanschen E.R."/>
            <person name="Ferris P.J."/>
            <person name="Michod R.E."/>
            <person name="Olson B.J.S.C."/>
            <person name="Nozaki H."/>
            <person name="Durand P.M."/>
        </authorList>
    </citation>
    <scope>NUCLEOTIDE SEQUENCE [LARGE SCALE GENOMIC DNA]</scope>
    <source>
        <strain evidence="1 2">NIES-571</strain>
    </source>
</reference>
<evidence type="ECO:0000313" key="2">
    <source>
        <dbReference type="Proteomes" id="UP000236333"/>
    </source>
</evidence>
<accession>A0A2J7ZML9</accession>
<proteinExistence type="predicted"/>
<name>A0A2J7ZML9_9CHLO</name>
<sequence>MLLALPQPLHERILAQAGRGGQGAASACRALCDAWRLALRQPTGAARYLVARYGGRAALHAYSCPGLL</sequence>